<comment type="caution">
    <text evidence="2">The sequence shown here is derived from an EMBL/GenBank/DDBJ whole genome shotgun (WGS) entry which is preliminary data.</text>
</comment>
<protein>
    <submittedName>
        <fullName evidence="2">Uncharacterized protein</fullName>
    </submittedName>
</protein>
<name>A0ABV3R2D1_9HYPH</name>
<dbReference type="RefSeq" id="WP_367724668.1">
    <property type="nucleotide sequence ID" value="NZ_JBFOCI010000005.1"/>
</dbReference>
<dbReference type="Proteomes" id="UP001556196">
    <property type="component" value="Unassembled WGS sequence"/>
</dbReference>
<gene>
    <name evidence="2" type="ORF">ABUE31_15945</name>
</gene>
<evidence type="ECO:0000313" key="2">
    <source>
        <dbReference type="EMBL" id="MEW9807484.1"/>
    </source>
</evidence>
<evidence type="ECO:0000313" key="3">
    <source>
        <dbReference type="Proteomes" id="UP001556196"/>
    </source>
</evidence>
<proteinExistence type="predicted"/>
<keyword evidence="3" id="KW-1185">Reference proteome</keyword>
<dbReference type="EMBL" id="JBFOCI010000005">
    <property type="protein sequence ID" value="MEW9807484.1"/>
    <property type="molecule type" value="Genomic_DNA"/>
</dbReference>
<sequence>MKTISTYVQIAALAACFAAQFHPASVTGMPGTRKALQTLEVFTNQVENRSATQTLAWSDPR</sequence>
<keyword evidence="1" id="KW-0732">Signal</keyword>
<feature type="signal peptide" evidence="1">
    <location>
        <begin position="1"/>
        <end position="24"/>
    </location>
</feature>
<reference evidence="2 3" key="1">
    <citation type="submission" date="2024-06" db="EMBL/GenBank/DDBJ databases">
        <authorList>
            <person name="Tuo L."/>
        </authorList>
    </citation>
    <scope>NUCLEOTIDE SEQUENCE [LARGE SCALE GENOMIC DNA]</scope>
    <source>
        <strain evidence="2 3">ZMM04-5</strain>
    </source>
</reference>
<feature type="chain" id="PRO_5045060497" evidence="1">
    <location>
        <begin position="25"/>
        <end position="61"/>
    </location>
</feature>
<dbReference type="PROSITE" id="PS51257">
    <property type="entry name" value="PROKAR_LIPOPROTEIN"/>
    <property type="match status" value="1"/>
</dbReference>
<organism evidence="2 3">
    <name type="scientific">Mesorhizobium marinum</name>
    <dbReference type="NCBI Taxonomy" id="3228790"/>
    <lineage>
        <taxon>Bacteria</taxon>
        <taxon>Pseudomonadati</taxon>
        <taxon>Pseudomonadota</taxon>
        <taxon>Alphaproteobacteria</taxon>
        <taxon>Hyphomicrobiales</taxon>
        <taxon>Phyllobacteriaceae</taxon>
        <taxon>Mesorhizobium</taxon>
    </lineage>
</organism>
<accession>A0ABV3R2D1</accession>
<evidence type="ECO:0000256" key="1">
    <source>
        <dbReference type="SAM" id="SignalP"/>
    </source>
</evidence>